<dbReference type="AlphaFoldDB" id="A0A9X1L5Y5"/>
<dbReference type="PANTHER" id="PTHR42894:SF1">
    <property type="entry name" value="N-(5'-PHOSPHORIBOSYL)ANTHRANILATE ISOMERASE"/>
    <property type="match status" value="1"/>
</dbReference>
<dbReference type="Pfam" id="PF00697">
    <property type="entry name" value="PRAI"/>
    <property type="match status" value="1"/>
</dbReference>
<keyword evidence="12" id="KW-1185">Reference proteome</keyword>
<keyword evidence="5 9" id="KW-0028">Amino-acid biosynthesis</keyword>
<dbReference type="HAMAP" id="MF_00135">
    <property type="entry name" value="PRAI"/>
    <property type="match status" value="1"/>
</dbReference>
<evidence type="ECO:0000256" key="1">
    <source>
        <dbReference type="ARBA" id="ARBA00001164"/>
    </source>
</evidence>
<dbReference type="NCBIfam" id="NF002295">
    <property type="entry name" value="PRK01222.1-1"/>
    <property type="match status" value="1"/>
</dbReference>
<keyword evidence="7 9" id="KW-0057">Aromatic amino acid biosynthesis</keyword>
<reference evidence="11" key="1">
    <citation type="submission" date="2021-10" db="EMBL/GenBank/DDBJ databases">
        <title>Roseicella aerolatum sp. nov., isolated from aerosols of e-waste dismantling site.</title>
        <authorList>
            <person name="Qin T."/>
        </authorList>
    </citation>
    <scope>NUCLEOTIDE SEQUENCE</scope>
    <source>
        <strain evidence="11">GB24</strain>
    </source>
</reference>
<feature type="domain" description="N-(5'phosphoribosyl) anthranilate isomerase (PRAI)" evidence="10">
    <location>
        <begin position="4"/>
        <end position="211"/>
    </location>
</feature>
<comment type="pathway">
    <text evidence="2 9">Amino-acid biosynthesis; L-tryptophan biosynthesis; L-tryptophan from chorismate: step 3/5.</text>
</comment>
<evidence type="ECO:0000313" key="11">
    <source>
        <dbReference type="EMBL" id="MCB4820226.1"/>
    </source>
</evidence>
<dbReference type="GO" id="GO:0004640">
    <property type="term" value="F:phosphoribosylanthranilate isomerase activity"/>
    <property type="evidence" value="ECO:0007669"/>
    <property type="project" value="UniProtKB-UniRule"/>
</dbReference>
<dbReference type="InterPro" id="IPR044643">
    <property type="entry name" value="TrpF_fam"/>
</dbReference>
<evidence type="ECO:0000256" key="5">
    <source>
        <dbReference type="ARBA" id="ARBA00022605"/>
    </source>
</evidence>
<comment type="similarity">
    <text evidence="9">Belongs to the TrpF family.</text>
</comment>
<evidence type="ECO:0000256" key="9">
    <source>
        <dbReference type="HAMAP-Rule" id="MF_00135"/>
    </source>
</evidence>
<proteinExistence type="inferred from homology"/>
<evidence type="ECO:0000256" key="7">
    <source>
        <dbReference type="ARBA" id="ARBA00023141"/>
    </source>
</evidence>
<dbReference type="InterPro" id="IPR011060">
    <property type="entry name" value="RibuloseP-bd_barrel"/>
</dbReference>
<sequence>MTLVKICGVKDAAGFDAAVAAGADLIGFVFYPPSPRAVTAAAAAELSGRAPRGGEGGPLRVGLFVDPEDALLEAVLAALPLDLIQLHGEEKPARAAGIRARFGIPVMKALGIAEPADLGLLAEYAPAVDRFLLDAKPPPGASLPGGNAAAFDWRLVAGRPIPRPWLLAGGLTPDNVAEALRHTGAPGVDVSSGVEKARGVKDPARIAAFVAAARGAG</sequence>
<dbReference type="EMBL" id="JAJAQI010000001">
    <property type="protein sequence ID" value="MCB4820226.1"/>
    <property type="molecule type" value="Genomic_DNA"/>
</dbReference>
<comment type="catalytic activity">
    <reaction evidence="1 9">
        <text>N-(5-phospho-beta-D-ribosyl)anthranilate = 1-(2-carboxyphenylamino)-1-deoxy-D-ribulose 5-phosphate</text>
        <dbReference type="Rhea" id="RHEA:21540"/>
        <dbReference type="ChEBI" id="CHEBI:18277"/>
        <dbReference type="ChEBI" id="CHEBI:58613"/>
        <dbReference type="EC" id="5.3.1.24"/>
    </reaction>
</comment>
<keyword evidence="6 9" id="KW-0822">Tryptophan biosynthesis</keyword>
<protein>
    <recommendedName>
        <fullName evidence="4 9">N-(5'-phosphoribosyl)anthranilate isomerase</fullName>
        <shortName evidence="9">PRAI</shortName>
        <ecNumber evidence="3 9">5.3.1.24</ecNumber>
    </recommendedName>
</protein>
<dbReference type="GO" id="GO:0000162">
    <property type="term" value="P:L-tryptophan biosynthetic process"/>
    <property type="evidence" value="ECO:0007669"/>
    <property type="project" value="UniProtKB-UniRule"/>
</dbReference>
<evidence type="ECO:0000256" key="8">
    <source>
        <dbReference type="ARBA" id="ARBA00023235"/>
    </source>
</evidence>
<dbReference type="SUPFAM" id="SSF51366">
    <property type="entry name" value="Ribulose-phoshate binding barrel"/>
    <property type="match status" value="1"/>
</dbReference>
<dbReference type="InterPro" id="IPR001240">
    <property type="entry name" value="PRAI_dom"/>
</dbReference>
<evidence type="ECO:0000256" key="3">
    <source>
        <dbReference type="ARBA" id="ARBA00012572"/>
    </source>
</evidence>
<evidence type="ECO:0000259" key="10">
    <source>
        <dbReference type="Pfam" id="PF00697"/>
    </source>
</evidence>
<dbReference type="RefSeq" id="WP_226603140.1">
    <property type="nucleotide sequence ID" value="NZ_JAJAQI010000001.1"/>
</dbReference>
<gene>
    <name evidence="9" type="primary">trpF</name>
    <name evidence="11" type="ORF">LHA35_00590</name>
</gene>
<dbReference type="Proteomes" id="UP001139311">
    <property type="component" value="Unassembled WGS sequence"/>
</dbReference>
<evidence type="ECO:0000256" key="6">
    <source>
        <dbReference type="ARBA" id="ARBA00022822"/>
    </source>
</evidence>
<keyword evidence="8 9" id="KW-0413">Isomerase</keyword>
<dbReference type="InterPro" id="IPR013785">
    <property type="entry name" value="Aldolase_TIM"/>
</dbReference>
<evidence type="ECO:0000256" key="4">
    <source>
        <dbReference type="ARBA" id="ARBA00022272"/>
    </source>
</evidence>
<evidence type="ECO:0000313" key="12">
    <source>
        <dbReference type="Proteomes" id="UP001139311"/>
    </source>
</evidence>
<dbReference type="Gene3D" id="3.20.20.70">
    <property type="entry name" value="Aldolase class I"/>
    <property type="match status" value="1"/>
</dbReference>
<evidence type="ECO:0000256" key="2">
    <source>
        <dbReference type="ARBA" id="ARBA00004664"/>
    </source>
</evidence>
<organism evidence="11 12">
    <name type="scientific">Roseicella aerolata</name>
    <dbReference type="NCBI Taxonomy" id="2883479"/>
    <lineage>
        <taxon>Bacteria</taxon>
        <taxon>Pseudomonadati</taxon>
        <taxon>Pseudomonadota</taxon>
        <taxon>Alphaproteobacteria</taxon>
        <taxon>Acetobacterales</taxon>
        <taxon>Roseomonadaceae</taxon>
        <taxon>Roseicella</taxon>
    </lineage>
</organism>
<name>A0A9X1L5Y5_9PROT</name>
<accession>A0A9X1L5Y5</accession>
<dbReference type="CDD" id="cd00405">
    <property type="entry name" value="PRAI"/>
    <property type="match status" value="1"/>
</dbReference>
<comment type="caution">
    <text evidence="11">The sequence shown here is derived from an EMBL/GenBank/DDBJ whole genome shotgun (WGS) entry which is preliminary data.</text>
</comment>
<dbReference type="EC" id="5.3.1.24" evidence="3 9"/>
<dbReference type="PANTHER" id="PTHR42894">
    <property type="entry name" value="N-(5'-PHOSPHORIBOSYL)ANTHRANILATE ISOMERASE"/>
    <property type="match status" value="1"/>
</dbReference>